<accession>A0A543IV92</accession>
<keyword evidence="4" id="KW-0560">Oxidoreductase</keyword>
<dbReference type="EMBL" id="VFPQ01000001">
    <property type="protein sequence ID" value="TQM74492.1"/>
    <property type="molecule type" value="Genomic_DNA"/>
</dbReference>
<dbReference type="InterPro" id="IPR036291">
    <property type="entry name" value="NAD(P)-bd_dom_sf"/>
</dbReference>
<dbReference type="SUPFAM" id="SSF51735">
    <property type="entry name" value="NAD(P)-binding Rossmann-fold domains"/>
    <property type="match status" value="1"/>
</dbReference>
<evidence type="ECO:0000313" key="7">
    <source>
        <dbReference type="EMBL" id="TQM74492.1"/>
    </source>
</evidence>
<dbReference type="Proteomes" id="UP000319213">
    <property type="component" value="Unassembled WGS sequence"/>
</dbReference>
<evidence type="ECO:0000256" key="5">
    <source>
        <dbReference type="RuleBase" id="RU361277"/>
    </source>
</evidence>
<dbReference type="InterPro" id="IPR013154">
    <property type="entry name" value="ADH-like_N"/>
</dbReference>
<keyword evidence="8" id="KW-1185">Reference proteome</keyword>
<protein>
    <submittedName>
        <fullName evidence="7">2-desacetyl-2-hydroxyethyl bacteriochlorophyllide A dehydrogenase</fullName>
    </submittedName>
</protein>
<dbReference type="PANTHER" id="PTHR43401:SF2">
    <property type="entry name" value="L-THREONINE 3-DEHYDROGENASE"/>
    <property type="match status" value="1"/>
</dbReference>
<dbReference type="PANTHER" id="PTHR43401">
    <property type="entry name" value="L-THREONINE 3-DEHYDROGENASE"/>
    <property type="match status" value="1"/>
</dbReference>
<dbReference type="InterPro" id="IPR013149">
    <property type="entry name" value="ADH-like_C"/>
</dbReference>
<reference evidence="7 8" key="1">
    <citation type="submission" date="2019-06" db="EMBL/GenBank/DDBJ databases">
        <title>Sequencing the genomes of 1000 actinobacteria strains.</title>
        <authorList>
            <person name="Klenk H.-P."/>
        </authorList>
    </citation>
    <scope>NUCLEOTIDE SEQUENCE [LARGE SCALE GENOMIC DNA]</scope>
    <source>
        <strain evidence="7 8">DSM 43186</strain>
    </source>
</reference>
<evidence type="ECO:0000259" key="6">
    <source>
        <dbReference type="SMART" id="SM00829"/>
    </source>
</evidence>
<evidence type="ECO:0000256" key="1">
    <source>
        <dbReference type="ARBA" id="ARBA00001947"/>
    </source>
</evidence>
<dbReference type="RefSeq" id="WP_142258655.1">
    <property type="nucleotide sequence ID" value="NZ_BMPV01000003.1"/>
</dbReference>
<comment type="caution">
    <text evidence="7">The sequence shown here is derived from an EMBL/GenBank/DDBJ whole genome shotgun (WGS) entry which is preliminary data.</text>
</comment>
<keyword evidence="2 5" id="KW-0479">Metal-binding</keyword>
<dbReference type="InterPro" id="IPR050129">
    <property type="entry name" value="Zn_alcohol_dh"/>
</dbReference>
<evidence type="ECO:0000256" key="4">
    <source>
        <dbReference type="ARBA" id="ARBA00023002"/>
    </source>
</evidence>
<dbReference type="Pfam" id="PF08240">
    <property type="entry name" value="ADH_N"/>
    <property type="match status" value="1"/>
</dbReference>
<dbReference type="SMART" id="SM00829">
    <property type="entry name" value="PKS_ER"/>
    <property type="match status" value="1"/>
</dbReference>
<proteinExistence type="inferred from homology"/>
<keyword evidence="3 5" id="KW-0862">Zinc</keyword>
<evidence type="ECO:0000256" key="2">
    <source>
        <dbReference type="ARBA" id="ARBA00022723"/>
    </source>
</evidence>
<sequence length="331" mass="33737">MSRSLLLEKPGSWRIVTTDLRDPGPGEVLVRVEAAGVCRTDRDLFEGGAGVDPRAYPLVPGHEWSGTVLHTGPGVDRGLVGVAVTGEVLRNCQVCDRCREGDTNLCTGAGGEFGFTEPGAFADRLVVPARLLHRIAPEADLAAAALLHPAAHAAAAVLRAGVRPGDRVAVVGAGTVGVLAIRLLAACSPARLVAVDPRESRAEPAVAAGAAALVAPGAAGEEFDVVIEAAGGSAGAHEAMLLTRRGGTLVLAGHPAGPGTPLAPGDLVARQLTVHAVAGANSAAWAHAVRAYNAGLLDLRALVTHELPLEEYGEAMRLLADPATGKILLRP</sequence>
<name>A0A543IV92_9ACTN</name>
<dbReference type="SUPFAM" id="SSF50129">
    <property type="entry name" value="GroES-like"/>
    <property type="match status" value="1"/>
</dbReference>
<dbReference type="GO" id="GO:0016491">
    <property type="term" value="F:oxidoreductase activity"/>
    <property type="evidence" value="ECO:0007669"/>
    <property type="project" value="UniProtKB-KW"/>
</dbReference>
<dbReference type="Pfam" id="PF00107">
    <property type="entry name" value="ADH_zinc_N"/>
    <property type="match status" value="1"/>
</dbReference>
<dbReference type="InterPro" id="IPR020843">
    <property type="entry name" value="ER"/>
</dbReference>
<comment type="cofactor">
    <cofactor evidence="1 5">
        <name>Zn(2+)</name>
        <dbReference type="ChEBI" id="CHEBI:29105"/>
    </cofactor>
</comment>
<comment type="similarity">
    <text evidence="5">Belongs to the zinc-containing alcohol dehydrogenase family.</text>
</comment>
<dbReference type="Gene3D" id="3.40.50.720">
    <property type="entry name" value="NAD(P)-binding Rossmann-like Domain"/>
    <property type="match status" value="1"/>
</dbReference>
<dbReference type="GO" id="GO:0008270">
    <property type="term" value="F:zinc ion binding"/>
    <property type="evidence" value="ECO:0007669"/>
    <property type="project" value="InterPro"/>
</dbReference>
<feature type="domain" description="Enoyl reductase (ER)" evidence="6">
    <location>
        <begin position="11"/>
        <end position="329"/>
    </location>
</feature>
<dbReference type="OrthoDB" id="9797931at2"/>
<dbReference type="PROSITE" id="PS00059">
    <property type="entry name" value="ADH_ZINC"/>
    <property type="match status" value="1"/>
</dbReference>
<dbReference type="Gene3D" id="3.90.180.10">
    <property type="entry name" value="Medium-chain alcohol dehydrogenases, catalytic domain"/>
    <property type="match status" value="1"/>
</dbReference>
<evidence type="ECO:0000256" key="3">
    <source>
        <dbReference type="ARBA" id="ARBA00022833"/>
    </source>
</evidence>
<evidence type="ECO:0000313" key="8">
    <source>
        <dbReference type="Proteomes" id="UP000319213"/>
    </source>
</evidence>
<dbReference type="InterPro" id="IPR011032">
    <property type="entry name" value="GroES-like_sf"/>
</dbReference>
<dbReference type="AlphaFoldDB" id="A0A543IV92"/>
<dbReference type="InterPro" id="IPR002328">
    <property type="entry name" value="ADH_Zn_CS"/>
</dbReference>
<gene>
    <name evidence="7" type="ORF">FHX40_1168</name>
</gene>
<organism evidence="7 8">
    <name type="scientific">Thermopolyspora flexuosa</name>
    <dbReference type="NCBI Taxonomy" id="103836"/>
    <lineage>
        <taxon>Bacteria</taxon>
        <taxon>Bacillati</taxon>
        <taxon>Actinomycetota</taxon>
        <taxon>Actinomycetes</taxon>
        <taxon>Streptosporangiales</taxon>
        <taxon>Streptosporangiaceae</taxon>
        <taxon>Thermopolyspora</taxon>
    </lineage>
</organism>